<protein>
    <submittedName>
        <fullName evidence="6">Uncharacterized protein</fullName>
    </submittedName>
</protein>
<accession>A0A2W5PQI1</accession>
<name>A0A2W5PQI1_9BACT</name>
<evidence type="ECO:0000256" key="1">
    <source>
        <dbReference type="ARBA" id="ARBA00004370"/>
    </source>
</evidence>
<dbReference type="EMBL" id="QFQB01000079">
    <property type="protein sequence ID" value="PZQ44753.1"/>
    <property type="molecule type" value="Genomic_DNA"/>
</dbReference>
<feature type="transmembrane region" description="Helical" evidence="5">
    <location>
        <begin position="90"/>
        <end position="108"/>
    </location>
</feature>
<dbReference type="Proteomes" id="UP000249417">
    <property type="component" value="Unassembled WGS sequence"/>
</dbReference>
<dbReference type="InterPro" id="IPR023352">
    <property type="entry name" value="MAPEG-like_dom_sf"/>
</dbReference>
<dbReference type="AlphaFoldDB" id="A0A2W5PQI1"/>
<evidence type="ECO:0000256" key="2">
    <source>
        <dbReference type="ARBA" id="ARBA00022692"/>
    </source>
</evidence>
<keyword evidence="4 5" id="KW-0472">Membrane</keyword>
<comment type="subcellular location">
    <subcellularLocation>
        <location evidence="1">Membrane</location>
    </subcellularLocation>
</comment>
<keyword evidence="2 5" id="KW-0812">Transmembrane</keyword>
<evidence type="ECO:0000256" key="3">
    <source>
        <dbReference type="ARBA" id="ARBA00022989"/>
    </source>
</evidence>
<dbReference type="Pfam" id="PF01124">
    <property type="entry name" value="MAPEG"/>
    <property type="match status" value="1"/>
</dbReference>
<dbReference type="SUPFAM" id="SSF161084">
    <property type="entry name" value="MAPEG domain-like"/>
    <property type="match status" value="1"/>
</dbReference>
<feature type="transmembrane region" description="Helical" evidence="5">
    <location>
        <begin position="12"/>
        <end position="31"/>
    </location>
</feature>
<evidence type="ECO:0000256" key="5">
    <source>
        <dbReference type="SAM" id="Phobius"/>
    </source>
</evidence>
<feature type="transmembrane region" description="Helical" evidence="5">
    <location>
        <begin position="59"/>
        <end position="84"/>
    </location>
</feature>
<comment type="caution">
    <text evidence="6">The sequence shown here is derived from an EMBL/GenBank/DDBJ whole genome shotgun (WGS) entry which is preliminary data.</text>
</comment>
<evidence type="ECO:0000313" key="6">
    <source>
        <dbReference type="EMBL" id="PZQ44753.1"/>
    </source>
</evidence>
<evidence type="ECO:0000313" key="7">
    <source>
        <dbReference type="Proteomes" id="UP000249417"/>
    </source>
</evidence>
<sequence length="115" mass="12974">MLKERSMAAIYLAPYAGILALLYLGLSYYVTGFRRRHRLPYGHNEDDAMQRAIRAHGNFVEYAPFGLLLPICGVLSCGALIAFLPAETHLRFLLWLAAGLVIYFGYGIRHSKLRT</sequence>
<keyword evidence="3 5" id="KW-1133">Transmembrane helix</keyword>
<reference evidence="6 7" key="1">
    <citation type="submission" date="2017-08" db="EMBL/GenBank/DDBJ databases">
        <title>Infants hospitalized years apart are colonized by the same room-sourced microbial strains.</title>
        <authorList>
            <person name="Brooks B."/>
            <person name="Olm M.R."/>
            <person name="Firek B.A."/>
            <person name="Baker R."/>
            <person name="Thomas B.C."/>
            <person name="Morowitz M.J."/>
            <person name="Banfield J.F."/>
        </authorList>
    </citation>
    <scope>NUCLEOTIDE SEQUENCE [LARGE SCALE GENOMIC DNA]</scope>
    <source>
        <strain evidence="6">S2_005_002_R2_29</strain>
    </source>
</reference>
<dbReference type="InterPro" id="IPR001129">
    <property type="entry name" value="Membr-assoc_MAPEG"/>
</dbReference>
<organism evidence="6 7">
    <name type="scientific">Micavibrio aeruginosavorus</name>
    <dbReference type="NCBI Taxonomy" id="349221"/>
    <lineage>
        <taxon>Bacteria</taxon>
        <taxon>Pseudomonadati</taxon>
        <taxon>Bdellovibrionota</taxon>
        <taxon>Bdellovibrionia</taxon>
        <taxon>Bdellovibrionales</taxon>
        <taxon>Pseudobdellovibrionaceae</taxon>
        <taxon>Micavibrio</taxon>
    </lineage>
</organism>
<proteinExistence type="predicted"/>
<evidence type="ECO:0000256" key="4">
    <source>
        <dbReference type="ARBA" id="ARBA00023136"/>
    </source>
</evidence>
<dbReference type="GO" id="GO:0016020">
    <property type="term" value="C:membrane"/>
    <property type="evidence" value="ECO:0007669"/>
    <property type="project" value="UniProtKB-SubCell"/>
</dbReference>
<gene>
    <name evidence="6" type="ORF">DI551_09455</name>
</gene>
<dbReference type="Gene3D" id="1.20.120.550">
    <property type="entry name" value="Membrane associated eicosanoid/glutathione metabolism-like domain"/>
    <property type="match status" value="1"/>
</dbReference>